<evidence type="ECO:0000256" key="7">
    <source>
        <dbReference type="ARBA" id="ARBA00023136"/>
    </source>
</evidence>
<comment type="caution">
    <text evidence="10">The sequence shown here is derived from an EMBL/GenBank/DDBJ whole genome shotgun (WGS) entry which is preliminary data.</text>
</comment>
<feature type="transmembrane region" description="Helical" evidence="8">
    <location>
        <begin position="544"/>
        <end position="566"/>
    </location>
</feature>
<reference evidence="10 11" key="1">
    <citation type="submission" date="2020-11" db="EMBL/GenBank/DDBJ databases">
        <title>Pseudonocardia abyssalis sp. nov. and Pseudonocardia oceani sp. nov., description and phylogenomic analysis of two novel actinomycetes isolated from the deep Southern Ocean.</title>
        <authorList>
            <person name="Parra J."/>
        </authorList>
    </citation>
    <scope>NUCLEOTIDE SEQUENCE [LARGE SCALE GENOMIC DNA]</scope>
    <source>
        <strain evidence="10 11">KRD-168</strain>
    </source>
</reference>
<evidence type="ECO:0000313" key="10">
    <source>
        <dbReference type="EMBL" id="MBW0132676.1"/>
    </source>
</evidence>
<name>A0ABS6UKC6_9PSEU</name>
<feature type="transmembrane region" description="Helical" evidence="8">
    <location>
        <begin position="448"/>
        <end position="469"/>
    </location>
</feature>
<accession>A0ABS6UKC6</accession>
<feature type="transmembrane region" description="Helical" evidence="8">
    <location>
        <begin position="213"/>
        <end position="232"/>
    </location>
</feature>
<evidence type="ECO:0000256" key="8">
    <source>
        <dbReference type="RuleBase" id="RU365092"/>
    </source>
</evidence>
<feature type="region of interest" description="Disordered" evidence="9">
    <location>
        <begin position="297"/>
        <end position="322"/>
    </location>
</feature>
<feature type="transmembrane region" description="Helical" evidence="8">
    <location>
        <begin position="29"/>
        <end position="52"/>
    </location>
</feature>
<protein>
    <recommendedName>
        <fullName evidence="8">L-lactate permease</fullName>
    </recommendedName>
</protein>
<feature type="transmembrane region" description="Helical" evidence="8">
    <location>
        <begin position="241"/>
        <end position="258"/>
    </location>
</feature>
<dbReference type="Proteomes" id="UP000694287">
    <property type="component" value="Unassembled WGS sequence"/>
</dbReference>
<feature type="transmembrane region" description="Helical" evidence="8">
    <location>
        <begin position="86"/>
        <end position="109"/>
    </location>
</feature>
<keyword evidence="4 8" id="KW-1003">Cell membrane</keyword>
<keyword evidence="3 8" id="KW-0813">Transport</keyword>
<dbReference type="EMBL" id="JADQDK010000001">
    <property type="protein sequence ID" value="MBW0132676.1"/>
    <property type="molecule type" value="Genomic_DNA"/>
</dbReference>
<evidence type="ECO:0000256" key="5">
    <source>
        <dbReference type="ARBA" id="ARBA00022692"/>
    </source>
</evidence>
<evidence type="ECO:0000256" key="9">
    <source>
        <dbReference type="SAM" id="MobiDB-lite"/>
    </source>
</evidence>
<dbReference type="RefSeq" id="WP_218605512.1">
    <property type="nucleotide sequence ID" value="NZ_JADQDJ010000365.1"/>
</dbReference>
<proteinExistence type="inferred from homology"/>
<feature type="transmembrane region" description="Helical" evidence="8">
    <location>
        <begin position="330"/>
        <end position="348"/>
    </location>
</feature>
<keyword evidence="5 8" id="KW-0812">Transmembrane</keyword>
<dbReference type="NCBIfam" id="TIGR00795">
    <property type="entry name" value="lctP"/>
    <property type="match status" value="1"/>
</dbReference>
<dbReference type="PANTHER" id="PTHR30003:SF0">
    <property type="entry name" value="GLYCOLATE PERMEASE GLCA-RELATED"/>
    <property type="match status" value="1"/>
</dbReference>
<gene>
    <name evidence="10" type="ORF">I4I81_00185</name>
</gene>
<evidence type="ECO:0000256" key="1">
    <source>
        <dbReference type="ARBA" id="ARBA00004651"/>
    </source>
</evidence>
<evidence type="ECO:0000313" key="11">
    <source>
        <dbReference type="Proteomes" id="UP000694287"/>
    </source>
</evidence>
<keyword evidence="11" id="KW-1185">Reference proteome</keyword>
<dbReference type="Pfam" id="PF02652">
    <property type="entry name" value="Lactate_perm"/>
    <property type="match status" value="1"/>
</dbReference>
<evidence type="ECO:0000256" key="2">
    <source>
        <dbReference type="ARBA" id="ARBA00010100"/>
    </source>
</evidence>
<comment type="subcellular location">
    <subcellularLocation>
        <location evidence="1 8">Cell membrane</location>
        <topology evidence="1 8">Multi-pass membrane protein</topology>
    </subcellularLocation>
</comment>
<keyword evidence="7 8" id="KW-0472">Membrane</keyword>
<comment type="function">
    <text evidence="8">Uptake of L-lactate across the membrane. Can also transport D-lactate and glycolate.</text>
</comment>
<evidence type="ECO:0000256" key="6">
    <source>
        <dbReference type="ARBA" id="ARBA00022989"/>
    </source>
</evidence>
<feature type="transmembrane region" description="Helical" evidence="8">
    <location>
        <begin position="179"/>
        <end position="201"/>
    </location>
</feature>
<comment type="similarity">
    <text evidence="2 8">Belongs to the lactate permease family.</text>
</comment>
<sequence length="567" mass="57907">MWAVAASSEPVVLLAQISSAQYQQDPEAVGGLGLSALVSVLPLAVVLVLLGALRVRAHWAALAGLTTALVVAIAGFGMPFGMSLSAAAHGAVFGLFPILWIVINALWVFNMTVATGHFDVLRRSFGTLSIDTRTQAILVAFCFGGLLEALAGFGAPVAITSVMLVALGFAPIKAAVVALVANTAPVAFGAMGVPVITLAQVTGLPLDVVSSTVGRQTPLLALFVPLVLVFIVDGRRGLREAWVPALGCGIVFALGQFLTSNFFSVELTDIVASLAGAVTVFALARLQPNAVWAARKPALSTTGGPSSGGTPDGSDPDETPDSPAEIRKAYAPYAIIIVVFALAQLPGIKELLASVKIAFAWPGLDVLTPAGVRDKVNDFSFSVLSTAGTLMVLAAVIVAVVLGVGVRRTITTWTKTVGELTWAILTVASVLALAYVMNASGQTTSIGLFVAGAGAALAFLSPVLGWFAVAVTGSDTSANALFGSLQVTAAQGAGLPPELLASANSSGGVLGKMLSPQNLTIAAAAVKLDGQEGTLLRKVIGWSLGMLLILSTIIALQATPVLSWMLP</sequence>
<feature type="transmembrane region" description="Helical" evidence="8">
    <location>
        <begin position="59"/>
        <end position="80"/>
    </location>
</feature>
<dbReference type="InterPro" id="IPR003804">
    <property type="entry name" value="Lactate_perm"/>
</dbReference>
<organism evidence="10 11">
    <name type="scientific">Pseudonocardia abyssalis</name>
    <dbReference type="NCBI Taxonomy" id="2792008"/>
    <lineage>
        <taxon>Bacteria</taxon>
        <taxon>Bacillati</taxon>
        <taxon>Actinomycetota</taxon>
        <taxon>Actinomycetes</taxon>
        <taxon>Pseudonocardiales</taxon>
        <taxon>Pseudonocardiaceae</taxon>
        <taxon>Pseudonocardia</taxon>
    </lineage>
</organism>
<evidence type="ECO:0000256" key="3">
    <source>
        <dbReference type="ARBA" id="ARBA00022448"/>
    </source>
</evidence>
<feature type="transmembrane region" description="Helical" evidence="8">
    <location>
        <begin position="379"/>
        <end position="405"/>
    </location>
</feature>
<feature type="transmembrane region" description="Helical" evidence="8">
    <location>
        <begin position="417"/>
        <end position="436"/>
    </location>
</feature>
<evidence type="ECO:0000256" key="4">
    <source>
        <dbReference type="ARBA" id="ARBA00022475"/>
    </source>
</evidence>
<dbReference type="PANTHER" id="PTHR30003">
    <property type="entry name" value="L-LACTATE PERMEASE"/>
    <property type="match status" value="1"/>
</dbReference>
<keyword evidence="6 8" id="KW-1133">Transmembrane helix</keyword>